<evidence type="ECO:0000313" key="3">
    <source>
        <dbReference type="Proteomes" id="UP000230069"/>
    </source>
</evidence>
<dbReference type="Gene3D" id="3.40.50.300">
    <property type="entry name" value="P-loop containing nucleotide triphosphate hydrolases"/>
    <property type="match status" value="1"/>
</dbReference>
<evidence type="ECO:0000313" key="2">
    <source>
        <dbReference type="EMBL" id="PIA31333.1"/>
    </source>
</evidence>
<accession>A0A2G5CJ79</accession>
<reference evidence="2 3" key="1">
    <citation type="submission" date="2017-09" db="EMBL/GenBank/DDBJ databases">
        <title>WGS assembly of Aquilegia coerulea Goldsmith.</title>
        <authorList>
            <person name="Hodges S."/>
            <person name="Kramer E."/>
            <person name="Nordborg M."/>
            <person name="Tomkins J."/>
            <person name="Borevitz J."/>
            <person name="Derieg N."/>
            <person name="Yan J."/>
            <person name="Mihaltcheva S."/>
            <person name="Hayes R.D."/>
            <person name="Rokhsar D."/>
        </authorList>
    </citation>
    <scope>NUCLEOTIDE SEQUENCE [LARGE SCALE GENOMIC DNA]</scope>
    <source>
        <strain evidence="3">cv. Goldsmith</strain>
    </source>
</reference>
<dbReference type="InterPro" id="IPR002182">
    <property type="entry name" value="NB-ARC"/>
</dbReference>
<protein>
    <recommendedName>
        <fullName evidence="1">NB-ARC domain-containing protein</fullName>
    </recommendedName>
</protein>
<dbReference type="PANTHER" id="PTHR33463:SF209">
    <property type="entry name" value="DISEASE RESISTANCE PROTEIN RPS2-LIKE"/>
    <property type="match status" value="1"/>
</dbReference>
<dbReference type="InParanoid" id="A0A2G5CJ79"/>
<dbReference type="EMBL" id="KZ305067">
    <property type="protein sequence ID" value="PIA31333.1"/>
    <property type="molecule type" value="Genomic_DNA"/>
</dbReference>
<dbReference type="STRING" id="218851.A0A2G5CJ79"/>
<feature type="domain" description="NB-ARC" evidence="1">
    <location>
        <begin position="71"/>
        <end position="125"/>
    </location>
</feature>
<organism evidence="2 3">
    <name type="scientific">Aquilegia coerulea</name>
    <name type="common">Rocky mountain columbine</name>
    <dbReference type="NCBI Taxonomy" id="218851"/>
    <lineage>
        <taxon>Eukaryota</taxon>
        <taxon>Viridiplantae</taxon>
        <taxon>Streptophyta</taxon>
        <taxon>Embryophyta</taxon>
        <taxon>Tracheophyta</taxon>
        <taxon>Spermatophyta</taxon>
        <taxon>Magnoliopsida</taxon>
        <taxon>Ranunculales</taxon>
        <taxon>Ranunculaceae</taxon>
        <taxon>Thalictroideae</taxon>
        <taxon>Aquilegia</taxon>
    </lineage>
</organism>
<dbReference type="Proteomes" id="UP000230069">
    <property type="component" value="Unassembled WGS sequence"/>
</dbReference>
<dbReference type="PANTHER" id="PTHR33463">
    <property type="entry name" value="NB-ARC DOMAIN-CONTAINING PROTEIN-RELATED"/>
    <property type="match status" value="1"/>
</dbReference>
<dbReference type="OrthoDB" id="5394701at2759"/>
<proteinExistence type="predicted"/>
<dbReference type="AlphaFoldDB" id="A0A2G5CJ79"/>
<dbReference type="GO" id="GO:0043531">
    <property type="term" value="F:ADP binding"/>
    <property type="evidence" value="ECO:0007669"/>
    <property type="project" value="InterPro"/>
</dbReference>
<sequence length="295" mass="33376">MNPMIGIIGICGIGGAGKTTIMMNVYAQLVVDKGAYDKIIWVIVSKHMNLDDVHDELAQQLHVSLPMHRSEWHRSSMLFETNSKNGWKIVLTTHSIEVCCGMSDMIINVLCLSEQQAWDLFAFKTDNQTKIHGSASDSIIWVGCLSDQEAWDLFASKTGNQFLATDIRPIAHEVLRGMSLSSSPHCPSRSCSKGMQECHNVAEGIGCSKNFIHNVKDMVPQKYEGFKILTKLKDVGMFQVFKHHLRMHIMFRELAIDILKDRPGYRVEAGSGLKLLRTDREWEKARKISLMREIN</sequence>
<evidence type="ECO:0000259" key="1">
    <source>
        <dbReference type="Pfam" id="PF00931"/>
    </source>
</evidence>
<gene>
    <name evidence="2" type="ORF">AQUCO_05000006v1</name>
</gene>
<keyword evidence="3" id="KW-1185">Reference proteome</keyword>
<dbReference type="SUPFAM" id="SSF52540">
    <property type="entry name" value="P-loop containing nucleoside triphosphate hydrolases"/>
    <property type="match status" value="1"/>
</dbReference>
<dbReference type="InterPro" id="IPR050905">
    <property type="entry name" value="Plant_NBS-LRR"/>
</dbReference>
<dbReference type="Pfam" id="PF00931">
    <property type="entry name" value="NB-ARC"/>
    <property type="match status" value="2"/>
</dbReference>
<dbReference type="InterPro" id="IPR027417">
    <property type="entry name" value="P-loop_NTPase"/>
</dbReference>
<name>A0A2G5CJ79_AQUCA</name>
<feature type="domain" description="NB-ARC" evidence="1">
    <location>
        <begin position="5"/>
        <end position="64"/>
    </location>
</feature>